<evidence type="ECO:0000256" key="1">
    <source>
        <dbReference type="SAM" id="Coils"/>
    </source>
</evidence>
<keyword evidence="4" id="KW-1185">Reference proteome</keyword>
<protein>
    <submittedName>
        <fullName evidence="3">Uncharacterized protein</fullName>
    </submittedName>
</protein>
<sequence>MIDLRLFFILLLFFPNFTNSQYSDNNNEETSNYCSDYVECAAVSLLEERLCLGNSIWRPFWLPQRNDQHKCHDKLKNDYIHLERLEEEQDGQLNACLSENSKPLDRQTAQECSLIGRVAKFSYGRSITYVPSQCFTGLKRRVERQCGVLSKCCPALEKCRLLSSGSTIQKMINMTRTNLRKRAKDCENGLKMEALILENGIGFSEDEEKSVLDSWAGPKGNVTVRFHEAAKSRASSGGNVNVRFHTEQEAIANKILIREGDQPRLNYPQRWEQFEQKFDKAAKNTQNIKEKIAYWDRNKIAKEGFDSLVDAAAVSEIINFAPPMGTVTPHVEESNDENVIVEDHGTVVTVTESVTSSPVIFIETSTQKQVEKCRPSKVFQFSKILKELGENPESKEMKEILELVKRFENRKDQEGKSGIIEKSLRSLIDHFDTENFEVLKKDAEKMIKESETLPICAVSISESIDEPETMLVDDNGDKFIIQSKDSTAKLLVGEPLENYDKNATTESESVENFISDEYKKEIAAFKKEFNLWSRNATSTRRNDTTCDIYMKCRSQMHMAVDSCAWRFASDKLLSTMAESAESLLFKDDGICSQKNGEQFGNLYEGIIRRNDQLRKCLDEKNEKFFSESVCLAYSEEKRHAYDDALRRLLNDTHDYKKSRECFEDANLIQEKCTNLRDCCPNYDNCRESTFEADVERTIINLTAKINELKQDCVRTKAKEAVKLAVRQLLLSTKAGQRLGQLGLDISRGARVVRMAKFRV</sequence>
<gene>
    <name evidence="3" type="ORF">CAMP_LOCUS3421</name>
</gene>
<name>A0A9P1MUP0_9PELO</name>
<feature type="signal peptide" evidence="2">
    <location>
        <begin position="1"/>
        <end position="20"/>
    </location>
</feature>
<organism evidence="3 4">
    <name type="scientific">Caenorhabditis angaria</name>
    <dbReference type="NCBI Taxonomy" id="860376"/>
    <lineage>
        <taxon>Eukaryota</taxon>
        <taxon>Metazoa</taxon>
        <taxon>Ecdysozoa</taxon>
        <taxon>Nematoda</taxon>
        <taxon>Chromadorea</taxon>
        <taxon>Rhabditida</taxon>
        <taxon>Rhabditina</taxon>
        <taxon>Rhabditomorpha</taxon>
        <taxon>Rhabditoidea</taxon>
        <taxon>Rhabditidae</taxon>
        <taxon>Peloderinae</taxon>
        <taxon>Caenorhabditis</taxon>
    </lineage>
</organism>
<evidence type="ECO:0000256" key="2">
    <source>
        <dbReference type="SAM" id="SignalP"/>
    </source>
</evidence>
<keyword evidence="1" id="KW-0175">Coiled coil</keyword>
<dbReference type="EMBL" id="CANHGI010000002">
    <property type="protein sequence ID" value="CAI5440784.1"/>
    <property type="molecule type" value="Genomic_DNA"/>
</dbReference>
<proteinExistence type="predicted"/>
<feature type="chain" id="PRO_5040336262" evidence="2">
    <location>
        <begin position="21"/>
        <end position="759"/>
    </location>
</feature>
<keyword evidence="2" id="KW-0732">Signal</keyword>
<dbReference type="Proteomes" id="UP001152747">
    <property type="component" value="Unassembled WGS sequence"/>
</dbReference>
<accession>A0A9P1MUP0</accession>
<reference evidence="3" key="1">
    <citation type="submission" date="2022-11" db="EMBL/GenBank/DDBJ databases">
        <authorList>
            <person name="Kikuchi T."/>
        </authorList>
    </citation>
    <scope>NUCLEOTIDE SEQUENCE</scope>
    <source>
        <strain evidence="3">PS1010</strain>
    </source>
</reference>
<feature type="coiled-coil region" evidence="1">
    <location>
        <begin position="691"/>
        <end position="718"/>
    </location>
</feature>
<evidence type="ECO:0000313" key="4">
    <source>
        <dbReference type="Proteomes" id="UP001152747"/>
    </source>
</evidence>
<dbReference type="OrthoDB" id="5808079at2759"/>
<comment type="caution">
    <text evidence="3">The sequence shown here is derived from an EMBL/GenBank/DDBJ whole genome shotgun (WGS) entry which is preliminary data.</text>
</comment>
<evidence type="ECO:0000313" key="3">
    <source>
        <dbReference type="EMBL" id="CAI5440784.1"/>
    </source>
</evidence>
<dbReference type="AlphaFoldDB" id="A0A9P1MUP0"/>